<evidence type="ECO:0000256" key="1">
    <source>
        <dbReference type="SAM" id="Coils"/>
    </source>
</evidence>
<reference evidence="5 6" key="1">
    <citation type="journal article" date="2019" name="Genome Biol. Evol.">
        <title>Nanopore Sequencing Significantly Improves Genome Assembly of the Protozoan Parasite Trypanosoma cruzi.</title>
        <authorList>
            <person name="Diaz-Viraque F."/>
            <person name="Pita S."/>
            <person name="Greif G."/>
            <person name="de Souza R.C.M."/>
            <person name="Iraola G."/>
            <person name="Robello C."/>
        </authorList>
    </citation>
    <scope>NUCLEOTIDE SEQUENCE [LARGE SCALE GENOMIC DNA]</scope>
    <source>
        <strain evidence="5 6">Berenice</strain>
    </source>
</reference>
<dbReference type="PROSITE" id="PS50011">
    <property type="entry name" value="PROTEIN_KINASE_DOM"/>
    <property type="match status" value="1"/>
</dbReference>
<dbReference type="InterPro" id="IPR000719">
    <property type="entry name" value="Prot_kinase_dom"/>
</dbReference>
<dbReference type="VEuPathDB" id="TriTrypDB:BCY84_14568"/>
<comment type="caution">
    <text evidence="5">The sequence shown here is derived from an EMBL/GenBank/DDBJ whole genome shotgun (WGS) entry which is preliminary data.</text>
</comment>
<feature type="compositionally biased region" description="Low complexity" evidence="2">
    <location>
        <begin position="507"/>
        <end position="522"/>
    </location>
</feature>
<feature type="transmembrane region" description="Helical" evidence="3">
    <location>
        <begin position="6"/>
        <end position="25"/>
    </location>
</feature>
<feature type="region of interest" description="Disordered" evidence="2">
    <location>
        <begin position="502"/>
        <end position="522"/>
    </location>
</feature>
<keyword evidence="3" id="KW-0812">Transmembrane</keyword>
<organism evidence="5 6">
    <name type="scientific">Trypanosoma cruzi</name>
    <dbReference type="NCBI Taxonomy" id="5693"/>
    <lineage>
        <taxon>Eukaryota</taxon>
        <taxon>Discoba</taxon>
        <taxon>Euglenozoa</taxon>
        <taxon>Kinetoplastea</taxon>
        <taxon>Metakinetoplastina</taxon>
        <taxon>Trypanosomatida</taxon>
        <taxon>Trypanosomatidae</taxon>
        <taxon>Trypanosoma</taxon>
        <taxon>Schizotrypanum</taxon>
    </lineage>
</organism>
<dbReference type="Proteomes" id="UP000583944">
    <property type="component" value="Unassembled WGS sequence"/>
</dbReference>
<name>A0A7J6YC22_TRYCR</name>
<dbReference type="InterPro" id="IPR011009">
    <property type="entry name" value="Kinase-like_dom_sf"/>
</dbReference>
<keyword evidence="1" id="KW-0175">Coiled coil</keyword>
<evidence type="ECO:0000259" key="4">
    <source>
        <dbReference type="PROSITE" id="PS50011"/>
    </source>
</evidence>
<dbReference type="SUPFAM" id="SSF56112">
    <property type="entry name" value="Protein kinase-like (PK-like)"/>
    <property type="match status" value="1"/>
</dbReference>
<dbReference type="AlphaFoldDB" id="A0A7J6YC22"/>
<feature type="domain" description="Protein kinase" evidence="4">
    <location>
        <begin position="182"/>
        <end position="573"/>
    </location>
</feature>
<evidence type="ECO:0000313" key="6">
    <source>
        <dbReference type="Proteomes" id="UP000583944"/>
    </source>
</evidence>
<evidence type="ECO:0000256" key="3">
    <source>
        <dbReference type="SAM" id="Phobius"/>
    </source>
</evidence>
<evidence type="ECO:0000256" key="2">
    <source>
        <dbReference type="SAM" id="MobiDB-lite"/>
    </source>
</evidence>
<evidence type="ECO:0000313" key="5">
    <source>
        <dbReference type="EMBL" id="KAF5224155.1"/>
    </source>
</evidence>
<feature type="region of interest" description="Disordered" evidence="2">
    <location>
        <begin position="207"/>
        <end position="238"/>
    </location>
</feature>
<gene>
    <name evidence="5" type="ORF">ECC02_002741</name>
</gene>
<dbReference type="EMBL" id="JABDHM010000014">
    <property type="protein sequence ID" value="KAF5224155.1"/>
    <property type="molecule type" value="Genomic_DNA"/>
</dbReference>
<dbReference type="GO" id="GO:0004672">
    <property type="term" value="F:protein kinase activity"/>
    <property type="evidence" value="ECO:0007669"/>
    <property type="project" value="InterPro"/>
</dbReference>
<dbReference type="VEuPathDB" id="TriTrypDB:ECC02_002741"/>
<feature type="transmembrane region" description="Helical" evidence="3">
    <location>
        <begin position="34"/>
        <end position="55"/>
    </location>
</feature>
<feature type="coiled-coil region" evidence="1">
    <location>
        <begin position="694"/>
        <end position="721"/>
    </location>
</feature>
<keyword evidence="3" id="KW-0472">Membrane</keyword>
<protein>
    <recommendedName>
        <fullName evidence="4">Protein kinase domain-containing protein</fullName>
    </recommendedName>
</protein>
<proteinExistence type="predicted"/>
<sequence>MRPVCYEFLFRAVTLLYSFFPFFCFNTCIHNKSFLLLFVVRVFSYSFASFFLLALSGHEHSARFTIIGRMQYHSCRRSGLLLEKGMPAKRTRQEDVGLCADVLPRMATVLMEESGVDVGKEKIPHSFKVGGNCHNRTSLIASTMKSSSSSSLVLSSSLSSLSSSFSSRSISPVSPERISLPLHIVSPMESGNNSQVFLARRANEGEFAPAEDREAAPRKKQQSRAYNPQQCGEADCDGTDAGNTTTAEDAFMALKFVSSSSSHMQREIYCLRYLNRFRGEPNAEANDEVNEAPNGGQCTASLLLPTRSFPPPCPKLFFTQEVGGYVAIGLELLGPDLFAFTERFVLYEEELCVVGIELLRALSAIHQLGVTHRSIKPENFCWNSREILNNAANKDRVSHDKSGSTNSVEDVPVFIFKIIDYGRGSVNTGDSPPMPSLYERPYRGWWHSLRGLLGKPMGQKDDLMGVVHTIGYLLDDYESNGGSLSVSSRSSSLKRMDNAKCDPITRTTTTNTTTNNTTNSTNTSFLAGESSTESCAANNCRSEKNGILIQRNVRGDSRDSLSVSSLTSDGSALKSRRRSYSSWRRHFADRIAIAYRAASKSYRRLHGSEQREGTHGRGKKVALADRKLPDAVDRRNAKRAWIVRHVETEYLPAMLPDRYYPPTMPQWWAEWFAACNAWCSDDAVTVGEMTAWMTERMQQQIEKMGDTVERLRQDLKDLYVRYHEGREDS</sequence>
<dbReference type="Gene3D" id="1.10.510.10">
    <property type="entry name" value="Transferase(Phosphotransferase) domain 1"/>
    <property type="match status" value="1"/>
</dbReference>
<keyword evidence="3" id="KW-1133">Transmembrane helix</keyword>
<dbReference type="GO" id="GO:0005524">
    <property type="term" value="F:ATP binding"/>
    <property type="evidence" value="ECO:0007669"/>
    <property type="project" value="InterPro"/>
</dbReference>
<accession>A0A7J6YC22</accession>